<name>A0ABD6D3D7_9EURY</name>
<proteinExistence type="predicted"/>
<protein>
    <recommendedName>
        <fullName evidence="4">Transcriptional regulator PadR-like family protein</fullName>
    </recommendedName>
</protein>
<organism evidence="2 3">
    <name type="scientific">Halohasta litorea</name>
    <dbReference type="NCBI Taxonomy" id="869891"/>
    <lineage>
        <taxon>Archaea</taxon>
        <taxon>Methanobacteriati</taxon>
        <taxon>Methanobacteriota</taxon>
        <taxon>Stenosarchaea group</taxon>
        <taxon>Halobacteria</taxon>
        <taxon>Halobacteriales</taxon>
        <taxon>Haloferacaceae</taxon>
        <taxon>Halohasta</taxon>
    </lineage>
</organism>
<feature type="region of interest" description="Disordered" evidence="1">
    <location>
        <begin position="37"/>
        <end position="77"/>
    </location>
</feature>
<dbReference type="AlphaFoldDB" id="A0ABD6D3D7"/>
<feature type="compositionally biased region" description="Basic and acidic residues" evidence="1">
    <location>
        <begin position="43"/>
        <end position="60"/>
    </location>
</feature>
<dbReference type="RefSeq" id="WP_256394505.1">
    <property type="nucleotide sequence ID" value="NZ_JANHDJ010000001.1"/>
</dbReference>
<reference evidence="2 3" key="1">
    <citation type="journal article" date="2019" name="Int. J. Syst. Evol. Microbiol.">
        <title>The Global Catalogue of Microorganisms (GCM) 10K type strain sequencing project: providing services to taxonomists for standard genome sequencing and annotation.</title>
        <authorList>
            <consortium name="The Broad Institute Genomics Platform"/>
            <consortium name="The Broad Institute Genome Sequencing Center for Infectious Disease"/>
            <person name="Wu L."/>
            <person name="Ma J."/>
        </authorList>
    </citation>
    <scope>NUCLEOTIDE SEQUENCE [LARGE SCALE GENOMIC DNA]</scope>
    <source>
        <strain evidence="2 3">CGMCC 1.10593</strain>
    </source>
</reference>
<dbReference type="EMBL" id="JBHUDM010000001">
    <property type="protein sequence ID" value="MFD1640809.1"/>
    <property type="molecule type" value="Genomic_DNA"/>
</dbReference>
<evidence type="ECO:0000256" key="1">
    <source>
        <dbReference type="SAM" id="MobiDB-lite"/>
    </source>
</evidence>
<dbReference type="InterPro" id="IPR036390">
    <property type="entry name" value="WH_DNA-bd_sf"/>
</dbReference>
<gene>
    <name evidence="2" type="ORF">ACFSBW_02810</name>
</gene>
<comment type="caution">
    <text evidence="2">The sequence shown here is derived from an EMBL/GenBank/DDBJ whole genome shotgun (WGS) entry which is preliminary data.</text>
</comment>
<dbReference type="SUPFAM" id="SSF46785">
    <property type="entry name" value="Winged helix' DNA-binding domain"/>
    <property type="match status" value="1"/>
</dbReference>
<evidence type="ECO:0008006" key="4">
    <source>
        <dbReference type="Google" id="ProtNLM"/>
    </source>
</evidence>
<accession>A0ABD6D3D7</accession>
<evidence type="ECO:0000313" key="3">
    <source>
        <dbReference type="Proteomes" id="UP001597052"/>
    </source>
</evidence>
<sequence>MRQKEVIEISGTNPIKNASHLLKGYDSENVEAIEIKIHKKSNSQKEDKQKNEVNMGDKSDKKKNRVKGSIRPNTSHHAVLQTLQSIGGPDEYVPGKKVLNTVTGVSESSVFPALTQLWERKLAERERDGNGSYAYRVSEYGEKKLEELGEPNINE</sequence>
<dbReference type="Proteomes" id="UP001597052">
    <property type="component" value="Unassembled WGS sequence"/>
</dbReference>
<evidence type="ECO:0000313" key="2">
    <source>
        <dbReference type="EMBL" id="MFD1640809.1"/>
    </source>
</evidence>
<keyword evidence="3" id="KW-1185">Reference proteome</keyword>